<evidence type="ECO:0000256" key="3">
    <source>
        <dbReference type="ARBA" id="ARBA00022801"/>
    </source>
</evidence>
<dbReference type="Pfam" id="PF05345">
    <property type="entry name" value="He_PIG"/>
    <property type="match status" value="1"/>
</dbReference>
<dbReference type="InterPro" id="IPR013783">
    <property type="entry name" value="Ig-like_fold"/>
</dbReference>
<keyword evidence="5" id="KW-1015">Disulfide bond</keyword>
<feature type="transmembrane region" description="Helical" evidence="7">
    <location>
        <begin position="40"/>
        <end position="58"/>
    </location>
</feature>
<comment type="similarity">
    <text evidence="1 5">Belongs to the glycosyl hydrolase 27 family.</text>
</comment>
<feature type="region of interest" description="Disordered" evidence="6">
    <location>
        <begin position="209"/>
        <end position="237"/>
    </location>
</feature>
<evidence type="ECO:0000256" key="6">
    <source>
        <dbReference type="SAM" id="MobiDB-lite"/>
    </source>
</evidence>
<evidence type="ECO:0000256" key="4">
    <source>
        <dbReference type="ARBA" id="ARBA00023295"/>
    </source>
</evidence>
<gene>
    <name evidence="9" type="ORF">THTE_2109</name>
</gene>
<keyword evidence="4 5" id="KW-0326">Glycosidase</keyword>
<sequence length="708" mass="78651">MNHNGESVKFANRTERVKAQHISPAREGKKIMVSKGLRRILYWLRMGMALAFLFWPVAMPTAFGQELKTIALSALDLAHMSQGYGQPQVNRNIVKQPMRIAGQAFAHGVGTHAVSALYIKLDGNAERFTAKVGVDDSAGTRGSVEFRVYADGKKVFDSGIMRGGEQAKIVDVPLQGVKQLLLYVGAAGDGIDFDHADWAEATIAYRADPPSTVPAPEEPRVRLTPSPGREPVLNHPQRYGCRPNRPVIFRIPCTGERPIHFTARNLPESLHLDETTGIITGRAPEVRGEYRVTLRAENRHGVAEGEWTLVVGDTLALTPPMGWNSWYIHYHRVSDADIRAAADAMVSSGMADFGYAYVNIDDCWMVKPGSDDPLLGGPPRDEQGAVRPNKKFPDMKALTDYIHAKGLKAGIYISPGPLTCGGYVGSYQHEEIDARKFAEWGFDFLKYDWCSYGRVVQAKTREDFMKPYKLMGDILKTLDRDIVYNLCQYGMDSVWEWGASVGGNCWRTTGDLGLEGGSLNRGIYQVGLKNAKLWQYAGPGHWNDPDYILIGWVGDARTGGEGRPTPLTPNEQYTHMSMWCLMAAPLIFSGDMTKLDDFTLGILCNREVIAVDQDPLGKQARIIRETPEELVLAKPLVDGSLAVGLFNLDEFPRTMTISWQDLQCDGPQHVRDLWRQKDLGVFSERYTVEVGRHGVALIKIRPAASEQK</sequence>
<dbReference type="Pfam" id="PF16499">
    <property type="entry name" value="Melibiase_2"/>
    <property type="match status" value="1"/>
</dbReference>
<dbReference type="EC" id="3.2.1.22" evidence="5"/>
<protein>
    <recommendedName>
        <fullName evidence="5">Alpha-galactosidase</fullName>
        <ecNumber evidence="5">3.2.1.22</ecNumber>
    </recommendedName>
    <alternativeName>
        <fullName evidence="5">Melibiase</fullName>
    </alternativeName>
</protein>
<reference evidence="9 10" key="1">
    <citation type="journal article" name="Front. Microbiol.">
        <title>Sugar Metabolism of the First Thermophilic Planctomycete Thermogutta terrifontis: Comparative Genomic and Transcriptomic Approaches.</title>
        <authorList>
            <person name="Elcheninov A.G."/>
            <person name="Menzel P."/>
            <person name="Gudbergsdottir S.R."/>
            <person name="Slesarev A.I."/>
            <person name="Kadnikov V.V."/>
            <person name="Krogh A."/>
            <person name="Bonch-Osmolovskaya E.A."/>
            <person name="Peng X."/>
            <person name="Kublanov I.V."/>
        </authorList>
    </citation>
    <scope>NUCLEOTIDE SEQUENCE [LARGE SCALE GENOMIC DNA]</scope>
    <source>
        <strain evidence="9 10">R1</strain>
    </source>
</reference>
<dbReference type="InterPro" id="IPR002241">
    <property type="entry name" value="Glyco_hydro_27"/>
</dbReference>
<proteinExistence type="inferred from homology"/>
<evidence type="ECO:0000256" key="2">
    <source>
        <dbReference type="ARBA" id="ARBA00022729"/>
    </source>
</evidence>
<dbReference type="Gene3D" id="2.60.120.1060">
    <property type="entry name" value="NPCBM/NEW2 domain"/>
    <property type="match status" value="1"/>
</dbReference>
<dbReference type="SUPFAM" id="SSF51445">
    <property type="entry name" value="(Trans)glycosidases"/>
    <property type="match status" value="1"/>
</dbReference>
<dbReference type="GO" id="GO:0004557">
    <property type="term" value="F:alpha-galactosidase activity"/>
    <property type="evidence" value="ECO:0007669"/>
    <property type="project" value="UniProtKB-EC"/>
</dbReference>
<dbReference type="InterPro" id="IPR038637">
    <property type="entry name" value="NPCBM_sf"/>
</dbReference>
<dbReference type="Gene3D" id="2.60.40.1180">
    <property type="entry name" value="Golgi alpha-mannosidase II"/>
    <property type="match status" value="1"/>
</dbReference>
<keyword evidence="3 5" id="KW-0378">Hydrolase</keyword>
<dbReference type="InterPro" id="IPR008979">
    <property type="entry name" value="Galactose-bd-like_sf"/>
</dbReference>
<dbReference type="EMBL" id="CP018477">
    <property type="protein sequence ID" value="ASV74711.1"/>
    <property type="molecule type" value="Genomic_DNA"/>
</dbReference>
<dbReference type="GO" id="GO:0005975">
    <property type="term" value="P:carbohydrate metabolic process"/>
    <property type="evidence" value="ECO:0007669"/>
    <property type="project" value="InterPro"/>
</dbReference>
<dbReference type="SUPFAM" id="SSF49785">
    <property type="entry name" value="Galactose-binding domain-like"/>
    <property type="match status" value="1"/>
</dbReference>
<feature type="domain" description="Glycosyl hydrolase family 98 putative carbohydrate-binding module" evidence="8">
    <location>
        <begin position="66"/>
        <end position="205"/>
    </location>
</feature>
<keyword evidence="7" id="KW-0472">Membrane</keyword>
<dbReference type="SMART" id="SM00776">
    <property type="entry name" value="NPCBM"/>
    <property type="match status" value="1"/>
</dbReference>
<comment type="catalytic activity">
    <reaction evidence="5">
        <text>Hydrolysis of terminal, non-reducing alpha-D-galactose residues in alpha-D-galactosides, including galactose oligosaccharides, galactomannans and galactolipids.</text>
        <dbReference type="EC" id="3.2.1.22"/>
    </reaction>
</comment>
<keyword evidence="2" id="KW-0732">Signal</keyword>
<dbReference type="PANTHER" id="PTHR11452:SF75">
    <property type="entry name" value="ALPHA-GALACTOSIDASE MEL1"/>
    <property type="match status" value="1"/>
</dbReference>
<accession>A0A286RFH5</accession>
<evidence type="ECO:0000256" key="1">
    <source>
        <dbReference type="ARBA" id="ARBA00009743"/>
    </source>
</evidence>
<dbReference type="PRINTS" id="PR00740">
    <property type="entry name" value="GLHYDRLASE27"/>
</dbReference>
<dbReference type="InterPro" id="IPR013222">
    <property type="entry name" value="Glyco_hyd_98_carb-bd"/>
</dbReference>
<dbReference type="SUPFAM" id="SSF51011">
    <property type="entry name" value="Glycosyl hydrolase domain"/>
    <property type="match status" value="1"/>
</dbReference>
<dbReference type="InterPro" id="IPR013780">
    <property type="entry name" value="Glyco_hydro_b"/>
</dbReference>
<evidence type="ECO:0000259" key="8">
    <source>
        <dbReference type="SMART" id="SM00776"/>
    </source>
</evidence>
<evidence type="ECO:0000313" key="10">
    <source>
        <dbReference type="Proteomes" id="UP000215086"/>
    </source>
</evidence>
<evidence type="ECO:0000313" key="9">
    <source>
        <dbReference type="EMBL" id="ASV74711.1"/>
    </source>
</evidence>
<dbReference type="Pfam" id="PF17801">
    <property type="entry name" value="Melibiase_C"/>
    <property type="match status" value="1"/>
</dbReference>
<dbReference type="AlphaFoldDB" id="A0A286RFH5"/>
<dbReference type="KEGG" id="ttf:THTE_2109"/>
<evidence type="ECO:0000256" key="7">
    <source>
        <dbReference type="SAM" id="Phobius"/>
    </source>
</evidence>
<dbReference type="InterPro" id="IPR017853">
    <property type="entry name" value="GH"/>
</dbReference>
<dbReference type="Pfam" id="PF08305">
    <property type="entry name" value="NPCBM"/>
    <property type="match status" value="1"/>
</dbReference>
<keyword evidence="7" id="KW-1133">Transmembrane helix</keyword>
<dbReference type="Gene3D" id="3.20.20.70">
    <property type="entry name" value="Aldolase class I"/>
    <property type="match status" value="1"/>
</dbReference>
<keyword evidence="7" id="KW-0812">Transmembrane</keyword>
<dbReference type="PANTHER" id="PTHR11452">
    <property type="entry name" value="ALPHA-GALACTOSIDASE/ALPHA-N-ACETYLGALACTOSAMINIDASE"/>
    <property type="match status" value="1"/>
</dbReference>
<keyword evidence="10" id="KW-1185">Reference proteome</keyword>
<dbReference type="InterPro" id="IPR013785">
    <property type="entry name" value="Aldolase_TIM"/>
</dbReference>
<name>A0A286RFH5_9BACT</name>
<dbReference type="InterPro" id="IPR041233">
    <property type="entry name" value="Melibiase_C"/>
</dbReference>
<dbReference type="Proteomes" id="UP000215086">
    <property type="component" value="Chromosome"/>
</dbReference>
<evidence type="ECO:0000256" key="5">
    <source>
        <dbReference type="RuleBase" id="RU361168"/>
    </source>
</evidence>
<organism evidence="9 10">
    <name type="scientific">Thermogutta terrifontis</name>
    <dbReference type="NCBI Taxonomy" id="1331910"/>
    <lineage>
        <taxon>Bacteria</taxon>
        <taxon>Pseudomonadati</taxon>
        <taxon>Planctomycetota</taxon>
        <taxon>Planctomycetia</taxon>
        <taxon>Pirellulales</taxon>
        <taxon>Thermoguttaceae</taxon>
        <taxon>Thermogutta</taxon>
    </lineage>
</organism>
<dbReference type="Gene3D" id="2.60.40.10">
    <property type="entry name" value="Immunoglobulins"/>
    <property type="match status" value="1"/>
</dbReference>
<dbReference type="CDD" id="cd14792">
    <property type="entry name" value="GH27"/>
    <property type="match status" value="1"/>
</dbReference>